<proteinExistence type="predicted"/>
<keyword evidence="1" id="KW-1133">Transmembrane helix</keyword>
<comment type="caution">
    <text evidence="2">The sequence shown here is derived from an EMBL/GenBank/DDBJ whole genome shotgun (WGS) entry which is preliminary data.</text>
</comment>
<dbReference type="AlphaFoldDB" id="A0ABD6AAP2"/>
<keyword evidence="1" id="KW-0472">Membrane</keyword>
<accession>A0ABD6AAP2</accession>
<dbReference type="InterPro" id="IPR055934">
    <property type="entry name" value="DUF7512"/>
</dbReference>
<organism evidence="2 3">
    <name type="scientific">Halomarina halobia</name>
    <dbReference type="NCBI Taxonomy" id="3033386"/>
    <lineage>
        <taxon>Archaea</taxon>
        <taxon>Methanobacteriati</taxon>
        <taxon>Methanobacteriota</taxon>
        <taxon>Stenosarchaea group</taxon>
        <taxon>Halobacteria</taxon>
        <taxon>Halobacteriales</taxon>
        <taxon>Natronomonadaceae</taxon>
        <taxon>Halomarina</taxon>
    </lineage>
</organism>
<evidence type="ECO:0000313" key="3">
    <source>
        <dbReference type="Proteomes" id="UP001596547"/>
    </source>
</evidence>
<dbReference type="Pfam" id="PF24352">
    <property type="entry name" value="DUF7512"/>
    <property type="match status" value="1"/>
</dbReference>
<dbReference type="EMBL" id="JBHTBF010000002">
    <property type="protein sequence ID" value="MFC7317098.1"/>
    <property type="molecule type" value="Genomic_DNA"/>
</dbReference>
<dbReference type="Proteomes" id="UP001596547">
    <property type="component" value="Unassembled WGS sequence"/>
</dbReference>
<evidence type="ECO:0000313" key="2">
    <source>
        <dbReference type="EMBL" id="MFC7317098.1"/>
    </source>
</evidence>
<sequence>MELTMLGSEPLAGFVQAATPVGLVLVESLVLYVGYGGLSRFAGPHVKEALVRE</sequence>
<protein>
    <submittedName>
        <fullName evidence="2">Uncharacterized protein</fullName>
    </submittedName>
</protein>
<name>A0ABD6AAP2_9EURY</name>
<gene>
    <name evidence="2" type="ORF">ACFQPE_09855</name>
</gene>
<reference evidence="2 3" key="1">
    <citation type="journal article" date="2019" name="Int. J. Syst. Evol. Microbiol.">
        <title>The Global Catalogue of Microorganisms (GCM) 10K type strain sequencing project: providing services to taxonomists for standard genome sequencing and annotation.</title>
        <authorList>
            <consortium name="The Broad Institute Genomics Platform"/>
            <consortium name="The Broad Institute Genome Sequencing Center for Infectious Disease"/>
            <person name="Wu L."/>
            <person name="Ma J."/>
        </authorList>
    </citation>
    <scope>NUCLEOTIDE SEQUENCE [LARGE SCALE GENOMIC DNA]</scope>
    <source>
        <strain evidence="2 3">PSR21</strain>
    </source>
</reference>
<feature type="transmembrane region" description="Helical" evidence="1">
    <location>
        <begin position="12"/>
        <end position="35"/>
    </location>
</feature>
<keyword evidence="3" id="KW-1185">Reference proteome</keyword>
<evidence type="ECO:0000256" key="1">
    <source>
        <dbReference type="SAM" id="Phobius"/>
    </source>
</evidence>
<keyword evidence="1" id="KW-0812">Transmembrane</keyword>
<dbReference type="RefSeq" id="WP_276303646.1">
    <property type="nucleotide sequence ID" value="NZ_JBHTBB010000001.1"/>
</dbReference>